<feature type="region of interest" description="Disordered" evidence="1">
    <location>
        <begin position="161"/>
        <end position="188"/>
    </location>
</feature>
<evidence type="ECO:0000313" key="2">
    <source>
        <dbReference type="EMBL" id="KLO05573.1"/>
    </source>
</evidence>
<evidence type="ECO:0000313" key="3">
    <source>
        <dbReference type="Proteomes" id="UP000053477"/>
    </source>
</evidence>
<name>A0A0H2R7U7_9AGAM</name>
<dbReference type="Proteomes" id="UP000053477">
    <property type="component" value="Unassembled WGS sequence"/>
</dbReference>
<evidence type="ECO:0000256" key="1">
    <source>
        <dbReference type="SAM" id="MobiDB-lite"/>
    </source>
</evidence>
<accession>A0A0H2R7U7</accession>
<dbReference type="InParanoid" id="A0A0H2R7U7"/>
<organism evidence="2 3">
    <name type="scientific">Schizopora paradoxa</name>
    <dbReference type="NCBI Taxonomy" id="27342"/>
    <lineage>
        <taxon>Eukaryota</taxon>
        <taxon>Fungi</taxon>
        <taxon>Dikarya</taxon>
        <taxon>Basidiomycota</taxon>
        <taxon>Agaricomycotina</taxon>
        <taxon>Agaricomycetes</taxon>
        <taxon>Hymenochaetales</taxon>
        <taxon>Schizoporaceae</taxon>
        <taxon>Schizopora</taxon>
    </lineage>
</organism>
<keyword evidence="3" id="KW-1185">Reference proteome</keyword>
<proteinExistence type="predicted"/>
<gene>
    <name evidence="2" type="ORF">SCHPADRAFT_910949</name>
</gene>
<sequence length="188" mass="21564">MSFSLAPNFLSFENEDEEVANSLTYRYCLTEGMIEALKVYSHRVETSIAEFYRENDISPEENHLPPDILGELNKTRDSIMSQQEDVFDGLFIYVQHLESVILALYQAQEDEPGESLAHLTRVELMNKTKEDIIAKEKYIAFKKAEGMLAELRHELANGEVAEPEEGEVIDGDENEPMNIDEENHETFD</sequence>
<dbReference type="EMBL" id="KQ086290">
    <property type="protein sequence ID" value="KLO05573.1"/>
    <property type="molecule type" value="Genomic_DNA"/>
</dbReference>
<dbReference type="AlphaFoldDB" id="A0A0H2R7U7"/>
<protein>
    <submittedName>
        <fullName evidence="2">Uncharacterized protein</fullName>
    </submittedName>
</protein>
<reference evidence="2 3" key="1">
    <citation type="submission" date="2015-04" db="EMBL/GenBank/DDBJ databases">
        <title>Complete genome sequence of Schizopora paradoxa KUC8140, a cosmopolitan wood degrader in East Asia.</title>
        <authorList>
            <consortium name="DOE Joint Genome Institute"/>
            <person name="Min B."/>
            <person name="Park H."/>
            <person name="Jang Y."/>
            <person name="Kim J.-J."/>
            <person name="Kim K.H."/>
            <person name="Pangilinan J."/>
            <person name="Lipzen A."/>
            <person name="Riley R."/>
            <person name="Grigoriev I.V."/>
            <person name="Spatafora J.W."/>
            <person name="Choi I.-G."/>
        </authorList>
    </citation>
    <scope>NUCLEOTIDE SEQUENCE [LARGE SCALE GENOMIC DNA]</scope>
    <source>
        <strain evidence="2 3">KUC8140</strain>
    </source>
</reference>